<dbReference type="EC" id="2.5.1.74" evidence="8 9"/>
<comment type="function">
    <text evidence="8">Conversion of 1,4-dihydroxy-2-naphthoate (DHNA) to demethylmenaquinone (DMK).</text>
</comment>
<feature type="transmembrane region" description="Helical" evidence="8">
    <location>
        <begin position="263"/>
        <end position="284"/>
    </location>
</feature>
<evidence type="ECO:0000256" key="9">
    <source>
        <dbReference type="NCBIfam" id="TIGR00751"/>
    </source>
</evidence>
<dbReference type="GO" id="GO:0042371">
    <property type="term" value="P:vitamin K biosynthetic process"/>
    <property type="evidence" value="ECO:0007669"/>
    <property type="project" value="TreeGrafter"/>
</dbReference>
<comment type="caution">
    <text evidence="11">The sequence shown here is derived from an EMBL/GenBank/DDBJ whole genome shotgun (WGS) entry which is preliminary data.</text>
</comment>
<evidence type="ECO:0000256" key="7">
    <source>
        <dbReference type="ARBA" id="ARBA00023136"/>
    </source>
</evidence>
<feature type="transmembrane region" description="Helical" evidence="8">
    <location>
        <begin position="207"/>
        <end position="227"/>
    </location>
</feature>
<evidence type="ECO:0000259" key="10">
    <source>
        <dbReference type="Pfam" id="PF01243"/>
    </source>
</evidence>
<dbReference type="Gene3D" id="1.10.357.140">
    <property type="entry name" value="UbiA prenyltransferase"/>
    <property type="match status" value="1"/>
</dbReference>
<dbReference type="SUPFAM" id="SSF50475">
    <property type="entry name" value="FMN-binding split barrel"/>
    <property type="match status" value="1"/>
</dbReference>
<dbReference type="InterPro" id="IPR004657">
    <property type="entry name" value="MenA"/>
</dbReference>
<dbReference type="UniPathway" id="UPA00079">
    <property type="reaction ID" value="UER00168"/>
</dbReference>
<feature type="domain" description="Pyridoxamine 5'-phosphate oxidase N-terminal" evidence="10">
    <location>
        <begin position="7"/>
        <end position="135"/>
    </location>
</feature>
<dbReference type="InterPro" id="IPR000537">
    <property type="entry name" value="UbiA_prenyltransferase"/>
</dbReference>
<evidence type="ECO:0000256" key="5">
    <source>
        <dbReference type="ARBA" id="ARBA00022692"/>
    </source>
</evidence>
<dbReference type="GO" id="GO:0046428">
    <property type="term" value="F:1,4-dihydroxy-2-naphthoate polyprenyltransferase activity"/>
    <property type="evidence" value="ECO:0007669"/>
    <property type="project" value="UniProtKB-UniRule"/>
</dbReference>
<dbReference type="GO" id="GO:0009234">
    <property type="term" value="P:menaquinone biosynthetic process"/>
    <property type="evidence" value="ECO:0007669"/>
    <property type="project" value="UniProtKB-UniRule"/>
</dbReference>
<comment type="pathway">
    <text evidence="8">Quinol/quinone metabolism; menaquinone biosynthesis; menaquinol from 1,4-dihydroxy-2-naphthoate: step 1/2.</text>
</comment>
<keyword evidence="2 8" id="KW-0474">Menaquinone biosynthesis</keyword>
<dbReference type="InterPro" id="IPR044878">
    <property type="entry name" value="UbiA_sf"/>
</dbReference>
<comment type="subcellular location">
    <subcellularLocation>
        <location evidence="8">Cell membrane</location>
        <topology evidence="8">Multi-pass membrane protein</topology>
    </subcellularLocation>
    <subcellularLocation>
        <location evidence="1">Membrane</location>
        <topology evidence="1">Multi-pass membrane protein</topology>
    </subcellularLocation>
</comment>
<dbReference type="EMBL" id="METP01000064">
    <property type="protein sequence ID" value="OGC03037.1"/>
    <property type="molecule type" value="Genomic_DNA"/>
</dbReference>
<feature type="transmembrane region" description="Helical" evidence="8">
    <location>
        <begin position="393"/>
        <end position="423"/>
    </location>
</feature>
<keyword evidence="6 8" id="KW-1133">Transmembrane helix</keyword>
<feature type="transmembrane region" description="Helical" evidence="8">
    <location>
        <begin position="443"/>
        <end position="468"/>
    </location>
</feature>
<keyword evidence="5 8" id="KW-0812">Transmembrane</keyword>
<proteinExistence type="inferred from homology"/>
<evidence type="ECO:0000256" key="4">
    <source>
        <dbReference type="ARBA" id="ARBA00022679"/>
    </source>
</evidence>
<comment type="catalytic activity">
    <reaction evidence="8">
        <text>an all-trans-polyprenyl diphosphate + 1,4-dihydroxy-2-naphthoate + H(+) = a 2-demethylmenaquinol + CO2 + diphosphate</text>
        <dbReference type="Rhea" id="RHEA:26478"/>
        <dbReference type="Rhea" id="RHEA-COMP:9563"/>
        <dbReference type="Rhea" id="RHEA-COMP:9564"/>
        <dbReference type="ChEBI" id="CHEBI:11173"/>
        <dbReference type="ChEBI" id="CHEBI:15378"/>
        <dbReference type="ChEBI" id="CHEBI:16526"/>
        <dbReference type="ChEBI" id="CHEBI:33019"/>
        <dbReference type="ChEBI" id="CHEBI:55437"/>
        <dbReference type="ChEBI" id="CHEBI:58914"/>
        <dbReference type="EC" id="2.5.1.74"/>
    </reaction>
</comment>
<dbReference type="PANTHER" id="PTHR13929:SF0">
    <property type="entry name" value="UBIA PRENYLTRANSFERASE DOMAIN-CONTAINING PROTEIN 1"/>
    <property type="match status" value="1"/>
</dbReference>
<evidence type="ECO:0000256" key="1">
    <source>
        <dbReference type="ARBA" id="ARBA00004141"/>
    </source>
</evidence>
<evidence type="ECO:0000256" key="6">
    <source>
        <dbReference type="ARBA" id="ARBA00022989"/>
    </source>
</evidence>
<name>A0A1F4R4C8_UNCSA</name>
<feature type="transmembrane region" description="Helical" evidence="8">
    <location>
        <begin position="320"/>
        <end position="337"/>
    </location>
</feature>
<gene>
    <name evidence="8" type="primary">menA</name>
    <name evidence="11" type="ORF">A3H38_01960</name>
</gene>
<feature type="transmembrane region" description="Helical" evidence="8">
    <location>
        <begin position="290"/>
        <end position="308"/>
    </location>
</feature>
<evidence type="ECO:0000313" key="12">
    <source>
        <dbReference type="Proteomes" id="UP000176938"/>
    </source>
</evidence>
<evidence type="ECO:0000313" key="11">
    <source>
        <dbReference type="EMBL" id="OGC03037.1"/>
    </source>
</evidence>
<dbReference type="InterPro" id="IPR026046">
    <property type="entry name" value="UBIAD1"/>
</dbReference>
<dbReference type="CDD" id="cd13962">
    <property type="entry name" value="PT_UbiA_UBIAD1"/>
    <property type="match status" value="1"/>
</dbReference>
<dbReference type="NCBIfam" id="TIGR00751">
    <property type="entry name" value="menA"/>
    <property type="match status" value="1"/>
</dbReference>
<dbReference type="InterPro" id="IPR012349">
    <property type="entry name" value="Split_barrel_FMN-bd"/>
</dbReference>
<feature type="transmembrane region" description="Helical" evidence="8">
    <location>
        <begin position="343"/>
        <end position="364"/>
    </location>
</feature>
<keyword evidence="4 8" id="KW-0808">Transferase</keyword>
<dbReference type="Pfam" id="PF01243">
    <property type="entry name" value="PNPOx_N"/>
    <property type="match status" value="1"/>
</dbReference>
<feature type="transmembrane region" description="Helical" evidence="8">
    <location>
        <begin position="181"/>
        <end position="201"/>
    </location>
</feature>
<dbReference type="HAMAP" id="MF_01937">
    <property type="entry name" value="MenA_1"/>
    <property type="match status" value="1"/>
</dbReference>
<dbReference type="AlphaFoldDB" id="A0A1F4R4C8"/>
<protein>
    <recommendedName>
        <fullName evidence="8 9">1,4-dihydroxy-2-naphthoate octaprenyltransferase</fullName>
        <shortName evidence="8">DHNA-octaprenyltransferase</shortName>
        <ecNumber evidence="8 9">2.5.1.74</ecNumber>
    </recommendedName>
</protein>
<reference evidence="11 12" key="1">
    <citation type="journal article" date="2016" name="Nat. Commun.">
        <title>Thousands of microbial genomes shed light on interconnected biogeochemical processes in an aquifer system.</title>
        <authorList>
            <person name="Anantharaman K."/>
            <person name="Brown C.T."/>
            <person name="Hug L.A."/>
            <person name="Sharon I."/>
            <person name="Castelle C.J."/>
            <person name="Probst A.J."/>
            <person name="Thomas B.C."/>
            <person name="Singh A."/>
            <person name="Wilkins M.J."/>
            <person name="Karaoz U."/>
            <person name="Brodie E.L."/>
            <person name="Williams K.H."/>
            <person name="Hubbard S.S."/>
            <person name="Banfield J.F."/>
        </authorList>
    </citation>
    <scope>NUCLEOTIDE SEQUENCE [LARGE SCALE GENOMIC DNA]</scope>
</reference>
<dbReference type="Pfam" id="PF01040">
    <property type="entry name" value="UbiA"/>
    <property type="match status" value="1"/>
</dbReference>
<dbReference type="InterPro" id="IPR011576">
    <property type="entry name" value="Pyridox_Oxase_N"/>
</dbReference>
<evidence type="ECO:0000256" key="3">
    <source>
        <dbReference type="ARBA" id="ARBA00022475"/>
    </source>
</evidence>
<dbReference type="Proteomes" id="UP000176938">
    <property type="component" value="Unassembled WGS sequence"/>
</dbReference>
<dbReference type="GO" id="GO:0005886">
    <property type="term" value="C:plasma membrane"/>
    <property type="evidence" value="ECO:0007669"/>
    <property type="project" value="UniProtKB-SubCell"/>
</dbReference>
<keyword evidence="7 8" id="KW-0472">Membrane</keyword>
<accession>A0A1F4R4C8</accession>
<organism evidence="11 12">
    <name type="scientific">candidate division WOR-1 bacterium RIFCSPLOWO2_02_FULL_46_20</name>
    <dbReference type="NCBI Taxonomy" id="1802567"/>
    <lineage>
        <taxon>Bacteria</taxon>
        <taxon>Bacillati</taxon>
        <taxon>Saganbacteria</taxon>
    </lineage>
</organism>
<evidence type="ECO:0000256" key="2">
    <source>
        <dbReference type="ARBA" id="ARBA00022428"/>
    </source>
</evidence>
<keyword evidence="3 8" id="KW-1003">Cell membrane</keyword>
<dbReference type="PANTHER" id="PTHR13929">
    <property type="entry name" value="1,4-DIHYDROXY-2-NAPHTHOATE OCTAPRENYLTRANSFERASE"/>
    <property type="match status" value="1"/>
</dbReference>
<comment type="similarity">
    <text evidence="8">Belongs to the MenA family. Type 1 subfamily.</text>
</comment>
<dbReference type="Gene3D" id="2.30.110.10">
    <property type="entry name" value="Electron Transport, Fmn-binding Protein, Chain A"/>
    <property type="match status" value="1"/>
</dbReference>
<evidence type="ECO:0000256" key="8">
    <source>
        <dbReference type="HAMAP-Rule" id="MF_01937"/>
    </source>
</evidence>
<sequence>METTHTREEILQTLAATEFGVVATLEAGRIKTRAMHFAVDGDLNFYLATLKGDPKVKQFLDNPTASILVIKGDQGFFEAKEVEVTGAAELLANKNEREAALDLLMTRSPVVANMKQGGALDLLSVVKVVPKTVKYRVVQEVIRGVGPTVINFGERELAAHYYLGWDNFKKNLVAWITEMRVPFLTATVIPVVLGALVAWTSANVFHWGYFLLTLLGITCLHLGTNVINDYFDHRSGNDEINTEYVRPFSGGSRMIQKGLLKPGQVLAAALLFFGLGSLIGLYLTLLRGNVILLLGVIGVFSGFFYSAPPFRLVNRGIGELVVGLNFGILVTLGSYYVQTQQLALEPVLAALPVSLLIAGVLYINEFPDYAADKKVGKDTLVVRLGKERAVNGYVIIMSLVFLSVITLAALRLISPFSLLIFLVLPRVVRAIRVARLNFAQTLYLIPANADTILSHLYGGGLISLGYVLHKFILG</sequence>